<evidence type="ECO:0000313" key="2">
    <source>
        <dbReference type="EMBL" id="EEN82693.1"/>
    </source>
</evidence>
<dbReference type="Pfam" id="PF20600">
    <property type="entry name" value="ExoX-like_C"/>
    <property type="match status" value="1"/>
</dbReference>
<dbReference type="AlphaFoldDB" id="C3JAU4"/>
<dbReference type="GO" id="GO:0005829">
    <property type="term" value="C:cytosol"/>
    <property type="evidence" value="ECO:0007669"/>
    <property type="project" value="TreeGrafter"/>
</dbReference>
<dbReference type="SMART" id="SM00479">
    <property type="entry name" value="EXOIII"/>
    <property type="match status" value="1"/>
</dbReference>
<dbReference type="STRING" id="553175.POREN0001_0333"/>
<evidence type="ECO:0000259" key="1">
    <source>
        <dbReference type="SMART" id="SM00479"/>
    </source>
</evidence>
<dbReference type="RefSeq" id="WP_004333599.1">
    <property type="nucleotide sequence ID" value="NZ_ACNN01000020.1"/>
</dbReference>
<gene>
    <name evidence="2" type="primary">dnaQ</name>
    <name evidence="2" type="ORF">POREN0001_0333</name>
</gene>
<keyword evidence="2" id="KW-0269">Exonuclease</keyword>
<dbReference type="Gene3D" id="3.30.420.10">
    <property type="entry name" value="Ribonuclease H-like superfamily/Ribonuclease H"/>
    <property type="match status" value="1"/>
</dbReference>
<dbReference type="PANTHER" id="PTHR30231">
    <property type="entry name" value="DNA POLYMERASE III SUBUNIT EPSILON"/>
    <property type="match status" value="1"/>
</dbReference>
<accession>C3JAU4</accession>
<feature type="domain" description="Exonuclease" evidence="1">
    <location>
        <begin position="8"/>
        <end position="174"/>
    </location>
</feature>
<dbReference type="Proteomes" id="UP000004295">
    <property type="component" value="Unassembled WGS sequence"/>
</dbReference>
<dbReference type="GO" id="GO:0003676">
    <property type="term" value="F:nucleic acid binding"/>
    <property type="evidence" value="ECO:0007669"/>
    <property type="project" value="InterPro"/>
</dbReference>
<dbReference type="InterPro" id="IPR013520">
    <property type="entry name" value="Ribonucl_H"/>
</dbReference>
<reference evidence="2 3" key="1">
    <citation type="submission" date="2009-04" db="EMBL/GenBank/DDBJ databases">
        <authorList>
            <person name="Sebastian Y."/>
            <person name="Madupu R."/>
            <person name="Durkin A.S."/>
            <person name="Torralba M."/>
            <person name="Methe B."/>
            <person name="Sutton G.G."/>
            <person name="Strausberg R.L."/>
            <person name="Nelson K.E."/>
        </authorList>
    </citation>
    <scope>NUCLEOTIDE SEQUENCE [LARGE SCALE GENOMIC DNA]</scope>
    <source>
        <strain evidence="3">ATCC 35406 / BCRC 14492 / JCM 8526 / NCTC 13058 / HG 370</strain>
    </source>
</reference>
<dbReference type="SUPFAM" id="SSF53098">
    <property type="entry name" value="Ribonuclease H-like"/>
    <property type="match status" value="1"/>
</dbReference>
<dbReference type="GeneID" id="93365322"/>
<protein>
    <submittedName>
        <fullName evidence="2">Exonuclease</fullName>
    </submittedName>
</protein>
<evidence type="ECO:0000313" key="3">
    <source>
        <dbReference type="Proteomes" id="UP000004295"/>
    </source>
</evidence>
<name>C3JAU4_POREA</name>
<dbReference type="EMBL" id="ACNN01000020">
    <property type="protein sequence ID" value="EEN82693.1"/>
    <property type="molecule type" value="Genomic_DNA"/>
</dbReference>
<keyword evidence="2" id="KW-0540">Nuclease</keyword>
<dbReference type="CDD" id="cd06127">
    <property type="entry name" value="DEDDh"/>
    <property type="match status" value="1"/>
</dbReference>
<comment type="caution">
    <text evidence="2">The sequence shown here is derived from an EMBL/GenBank/DDBJ whole genome shotgun (WGS) entry which is preliminary data.</text>
</comment>
<keyword evidence="3" id="KW-1185">Reference proteome</keyword>
<dbReference type="Pfam" id="PF00929">
    <property type="entry name" value="RNase_T"/>
    <property type="match status" value="1"/>
</dbReference>
<dbReference type="InterPro" id="IPR036397">
    <property type="entry name" value="RNaseH_sf"/>
</dbReference>
<dbReference type="InterPro" id="IPR046768">
    <property type="entry name" value="ExoX-like_C"/>
</dbReference>
<proteinExistence type="predicted"/>
<dbReference type="eggNOG" id="COG0847">
    <property type="taxonomic scope" value="Bacteria"/>
</dbReference>
<dbReference type="InterPro" id="IPR012337">
    <property type="entry name" value="RNaseH-like_sf"/>
</dbReference>
<organism evidence="2 3">
    <name type="scientific">Porphyromonas endodontalis (strain ATCC 35406 / DSM 24491 / JCM 8526 / CCUG 16442 / BCRC 14492 / NCTC 13058 / HG 370)</name>
    <name type="common">Bacteroides endodontalis</name>
    <dbReference type="NCBI Taxonomy" id="553175"/>
    <lineage>
        <taxon>Bacteria</taxon>
        <taxon>Pseudomonadati</taxon>
        <taxon>Bacteroidota</taxon>
        <taxon>Bacteroidia</taxon>
        <taxon>Bacteroidales</taxon>
        <taxon>Porphyromonadaceae</taxon>
        <taxon>Porphyromonas</taxon>
    </lineage>
</organism>
<dbReference type="GO" id="GO:0045004">
    <property type="term" value="P:DNA replication proofreading"/>
    <property type="evidence" value="ECO:0007669"/>
    <property type="project" value="TreeGrafter"/>
</dbReference>
<sequence>MELQLKRPLVFFDIESTGLSPEKDRIVEISLIKVYPDGHEEVRTRRLNPECHIPEESTAVHGITDDDVRDCPTFRQVAKSLASMIQGCDIAGYNSNRFDVPLLGEEFLRADVEVDFSRCRFIDVQTIFHKMERRTLEAAYKFYCDKDLTEAHSAEADTRATLEVLKAQLDRYPEDLQNDVEFLSSFTMQQRNLDLAGRFVYNEKDEVVINFGKHKGVPVAEVLKKEPGYYDWVMKADFPEDTKRHLTRLRFKLASENN</sequence>
<dbReference type="PANTHER" id="PTHR30231:SF41">
    <property type="entry name" value="DNA POLYMERASE III SUBUNIT EPSILON"/>
    <property type="match status" value="1"/>
</dbReference>
<keyword evidence="2" id="KW-0378">Hydrolase</keyword>
<dbReference type="GO" id="GO:0008408">
    <property type="term" value="F:3'-5' exonuclease activity"/>
    <property type="evidence" value="ECO:0007669"/>
    <property type="project" value="TreeGrafter"/>
</dbReference>